<proteinExistence type="predicted"/>
<evidence type="ECO:0000313" key="4">
    <source>
        <dbReference type="Proteomes" id="UP000727056"/>
    </source>
</evidence>
<comment type="caution">
    <text evidence="3">The sequence shown here is derived from an EMBL/GenBank/DDBJ whole genome shotgun (WGS) entry which is preliminary data.</text>
</comment>
<dbReference type="RefSeq" id="WP_168086508.1">
    <property type="nucleotide sequence ID" value="NZ_BHZH01000340.1"/>
</dbReference>
<dbReference type="PANTHER" id="PTHR12714">
    <property type="entry name" value="PROTEIN-S ISOPRENYLCYSTEINE O-METHYLTRANSFERASE"/>
    <property type="match status" value="1"/>
</dbReference>
<dbReference type="Proteomes" id="UP000727056">
    <property type="component" value="Unassembled WGS sequence"/>
</dbReference>
<accession>A0ABX1C370</accession>
<sequence>MTDPALLLVVLTFVLIAVTPRIFFRRDGELNLRWWSLAAPVGVAPGLLVGAELAELAPHVPQDWLTGTRLAAVVLAAAAIALVSLTLGTHRIPIALWHQSDDAPRHLVTWGAYRRVRHPFYSSYLLAFLAAVAVFPHLVTLALLTYMAVQLNAVAAKEERKLAASEFGAEYTAYTHHTGRFLPRPGSRSAETEPTTADRDTTT</sequence>
<keyword evidence="2" id="KW-0812">Transmembrane</keyword>
<feature type="transmembrane region" description="Helical" evidence="2">
    <location>
        <begin position="70"/>
        <end position="88"/>
    </location>
</feature>
<keyword evidence="2" id="KW-1133">Transmembrane helix</keyword>
<reference evidence="3 4" key="1">
    <citation type="submission" date="2020-03" db="EMBL/GenBank/DDBJ databases">
        <title>Draft genome of Streptomyces sp. ventii, isolated from the Axial Seamount in the Pacific Ocean, and resequencing of the two type strains Streptomyces lonarensis strain NCL 716 and Streptomyces bohaiensis strain 11A07.</title>
        <authorList>
            <person name="Loughran R.M."/>
            <person name="Pfannmuller K.M."/>
            <person name="Wasson B.J."/>
            <person name="Deadmond M.C."/>
            <person name="Paddock B.E."/>
            <person name="Koyack M.J."/>
            <person name="Gallegos D.A."/>
            <person name="Mitchell E.A."/>
            <person name="Ushijima B."/>
            <person name="Saw J.H."/>
            <person name="Mcphail K.L."/>
            <person name="Videau P."/>
        </authorList>
    </citation>
    <scope>NUCLEOTIDE SEQUENCE [LARGE SCALE GENOMIC DNA]</scope>
    <source>
        <strain evidence="3 4">11A07</strain>
    </source>
</reference>
<feature type="transmembrane region" description="Helical" evidence="2">
    <location>
        <begin position="31"/>
        <end position="50"/>
    </location>
</feature>
<feature type="transmembrane region" description="Helical" evidence="2">
    <location>
        <begin position="6"/>
        <end position="24"/>
    </location>
</feature>
<feature type="transmembrane region" description="Helical" evidence="2">
    <location>
        <begin position="124"/>
        <end position="149"/>
    </location>
</feature>
<name>A0ABX1C370_9ACTN</name>
<dbReference type="PANTHER" id="PTHR12714:SF11">
    <property type="entry name" value="PROTEIN C-TERMINAL S-ISOPRENYLCYSTEINE CARBOXYL O-METHYLTRANSFERASE"/>
    <property type="match status" value="1"/>
</dbReference>
<dbReference type="EMBL" id="JAAVJC010000005">
    <property type="protein sequence ID" value="NJQ13671.1"/>
    <property type="molecule type" value="Genomic_DNA"/>
</dbReference>
<evidence type="ECO:0000256" key="2">
    <source>
        <dbReference type="SAM" id="Phobius"/>
    </source>
</evidence>
<protein>
    <submittedName>
        <fullName evidence="3">Isoprenylcysteine carboxylmethyltransferase family protein</fullName>
    </submittedName>
</protein>
<keyword evidence="4" id="KW-1185">Reference proteome</keyword>
<feature type="region of interest" description="Disordered" evidence="1">
    <location>
        <begin position="178"/>
        <end position="203"/>
    </location>
</feature>
<gene>
    <name evidence="3" type="ORF">HCN52_01605</name>
</gene>
<keyword evidence="2" id="KW-0472">Membrane</keyword>
<organism evidence="3 4">
    <name type="scientific">Streptomyces bohaiensis</name>
    <dbReference type="NCBI Taxonomy" id="1431344"/>
    <lineage>
        <taxon>Bacteria</taxon>
        <taxon>Bacillati</taxon>
        <taxon>Actinomycetota</taxon>
        <taxon>Actinomycetes</taxon>
        <taxon>Kitasatosporales</taxon>
        <taxon>Streptomycetaceae</taxon>
        <taxon>Streptomyces</taxon>
    </lineage>
</organism>
<evidence type="ECO:0000256" key="1">
    <source>
        <dbReference type="SAM" id="MobiDB-lite"/>
    </source>
</evidence>
<evidence type="ECO:0000313" key="3">
    <source>
        <dbReference type="EMBL" id="NJQ13671.1"/>
    </source>
</evidence>
<dbReference type="Gene3D" id="1.20.120.1630">
    <property type="match status" value="1"/>
</dbReference>